<keyword evidence="2" id="KW-0808">Transferase</keyword>
<protein>
    <submittedName>
        <fullName evidence="2">GNAT family N-acetyltransferase</fullName>
        <ecNumber evidence="2">2.3.1.-</ecNumber>
    </submittedName>
</protein>
<sequence>MTIPTLHGYQISLRPVVRGDIEQLRIWRNSEHVKQFMLSDNDITKEQQLAWFEHIQRAHNQWHFVIEYRHQAIGSCNIKTRGKAADISTAKHFELGLYIGEQRYLGNIIAFAPTLLMADYCFSELQAKQLYAVVKPENAAALRYNEKLGYAVVHRGDIIEMWLRQSDYEVHSKPLKSLLNRPTRR</sequence>
<accession>A0ABT7SVE4</accession>
<dbReference type="SUPFAM" id="SSF55729">
    <property type="entry name" value="Acyl-CoA N-acyltransferases (Nat)"/>
    <property type="match status" value="1"/>
</dbReference>
<evidence type="ECO:0000313" key="2">
    <source>
        <dbReference type="EMBL" id="MDM7860148.1"/>
    </source>
</evidence>
<dbReference type="PROSITE" id="PS51186">
    <property type="entry name" value="GNAT"/>
    <property type="match status" value="1"/>
</dbReference>
<keyword evidence="2" id="KW-0012">Acyltransferase</keyword>
<dbReference type="Proteomes" id="UP001234343">
    <property type="component" value="Unassembled WGS sequence"/>
</dbReference>
<dbReference type="GO" id="GO:0016746">
    <property type="term" value="F:acyltransferase activity"/>
    <property type="evidence" value="ECO:0007669"/>
    <property type="project" value="UniProtKB-KW"/>
</dbReference>
<dbReference type="EC" id="2.3.1.-" evidence="2"/>
<dbReference type="Pfam" id="PF13302">
    <property type="entry name" value="Acetyltransf_3"/>
    <property type="match status" value="1"/>
</dbReference>
<reference evidence="2 3" key="1">
    <citation type="submission" date="2023-06" db="EMBL/GenBank/DDBJ databases">
        <title>Alteromonas sp. ASW11-36 isolated from intertidal sand.</title>
        <authorList>
            <person name="Li Y."/>
        </authorList>
    </citation>
    <scope>NUCLEOTIDE SEQUENCE [LARGE SCALE GENOMIC DNA]</scope>
    <source>
        <strain evidence="2 3">ASW11-36</strain>
    </source>
</reference>
<comment type="caution">
    <text evidence="2">The sequence shown here is derived from an EMBL/GenBank/DDBJ whole genome shotgun (WGS) entry which is preliminary data.</text>
</comment>
<name>A0ABT7SVE4_9ALTE</name>
<dbReference type="RefSeq" id="WP_289364389.1">
    <property type="nucleotide sequence ID" value="NZ_JAUCBP010000006.1"/>
</dbReference>
<dbReference type="PANTHER" id="PTHR43415">
    <property type="entry name" value="SPERMIDINE N(1)-ACETYLTRANSFERASE"/>
    <property type="match status" value="1"/>
</dbReference>
<evidence type="ECO:0000313" key="3">
    <source>
        <dbReference type="Proteomes" id="UP001234343"/>
    </source>
</evidence>
<organism evidence="2 3">
    <name type="scientific">Alteromonas arenosi</name>
    <dbReference type="NCBI Taxonomy" id="3055817"/>
    <lineage>
        <taxon>Bacteria</taxon>
        <taxon>Pseudomonadati</taxon>
        <taxon>Pseudomonadota</taxon>
        <taxon>Gammaproteobacteria</taxon>
        <taxon>Alteromonadales</taxon>
        <taxon>Alteromonadaceae</taxon>
        <taxon>Alteromonas/Salinimonas group</taxon>
        <taxon>Alteromonas</taxon>
    </lineage>
</organism>
<dbReference type="Gene3D" id="3.40.630.30">
    <property type="match status" value="1"/>
</dbReference>
<proteinExistence type="predicted"/>
<gene>
    <name evidence="2" type="ORF">QTP81_06030</name>
</gene>
<dbReference type="InterPro" id="IPR000182">
    <property type="entry name" value="GNAT_dom"/>
</dbReference>
<dbReference type="InterPro" id="IPR016181">
    <property type="entry name" value="Acyl_CoA_acyltransferase"/>
</dbReference>
<dbReference type="PANTHER" id="PTHR43415:SF3">
    <property type="entry name" value="GNAT-FAMILY ACETYLTRANSFERASE"/>
    <property type="match status" value="1"/>
</dbReference>
<keyword evidence="3" id="KW-1185">Reference proteome</keyword>
<evidence type="ECO:0000259" key="1">
    <source>
        <dbReference type="PROSITE" id="PS51186"/>
    </source>
</evidence>
<dbReference type="EMBL" id="JAUCBP010000006">
    <property type="protein sequence ID" value="MDM7860148.1"/>
    <property type="molecule type" value="Genomic_DNA"/>
</dbReference>
<feature type="domain" description="N-acetyltransferase" evidence="1">
    <location>
        <begin position="11"/>
        <end position="166"/>
    </location>
</feature>